<dbReference type="AlphaFoldDB" id="A0A2A4HLQ1"/>
<proteinExistence type="predicted"/>
<keyword evidence="2" id="KW-1185">Reference proteome</keyword>
<gene>
    <name evidence="1" type="ORF">CPA45_13790</name>
</gene>
<dbReference type="Proteomes" id="UP000218677">
    <property type="component" value="Unassembled WGS sequence"/>
</dbReference>
<reference evidence="2" key="1">
    <citation type="submission" date="2017-09" db="EMBL/GenBank/DDBJ databases">
        <authorList>
            <person name="Cho G.-S."/>
            <person name="Oguntoyinbo F.A."/>
            <person name="Cnockaert M."/>
            <person name="Kabisch J."/>
            <person name="Neve H."/>
            <person name="Bockelmann W."/>
            <person name="Wenning M."/>
            <person name="Franz C.M."/>
            <person name="Vandamme P."/>
        </authorList>
    </citation>
    <scope>NUCLEOTIDE SEQUENCE [LARGE SCALE GENOMIC DNA]</scope>
    <source>
        <strain evidence="2">MBT G8648</strain>
    </source>
</reference>
<dbReference type="OrthoDB" id="3174560at2"/>
<comment type="caution">
    <text evidence="1">The sequence shown here is derived from an EMBL/GenBank/DDBJ whole genome shotgun (WGS) entry which is preliminary data.</text>
</comment>
<accession>A0A2A4HLQ1</accession>
<dbReference type="RefSeq" id="WP_096652384.1">
    <property type="nucleotide sequence ID" value="NZ_NWUX01000012.1"/>
</dbReference>
<evidence type="ECO:0000313" key="1">
    <source>
        <dbReference type="EMBL" id="PCF95135.1"/>
    </source>
</evidence>
<dbReference type="Gene3D" id="6.20.450.20">
    <property type="match status" value="1"/>
</dbReference>
<dbReference type="EMBL" id="NWUX01000012">
    <property type="protein sequence ID" value="PCF95135.1"/>
    <property type="molecule type" value="Genomic_DNA"/>
</dbReference>
<organism evidence="1 2">
    <name type="scientific">Vreelandella nigrificans</name>
    <dbReference type="NCBI Taxonomy" id="2042704"/>
    <lineage>
        <taxon>Bacteria</taxon>
        <taxon>Pseudomonadati</taxon>
        <taxon>Pseudomonadota</taxon>
        <taxon>Gammaproteobacteria</taxon>
        <taxon>Oceanospirillales</taxon>
        <taxon>Halomonadaceae</taxon>
        <taxon>Vreelandella</taxon>
    </lineage>
</organism>
<sequence>MGTTIDIDHRTLTRLADEQAMQDTRVIGQVGGWLIEVDLNGTRGRLVSKRGVPRLFGRFETLASYLKRVGIERFSVDAEHYEPTPTRKRPDAATRLIKTHEAAEHDAWFRGQVEEALAEANHPDAQWTDNAEAFQHVRQRIREKHAR</sequence>
<name>A0A2A4HLQ1_9GAMM</name>
<evidence type="ECO:0000313" key="2">
    <source>
        <dbReference type="Proteomes" id="UP000218677"/>
    </source>
</evidence>
<protein>
    <submittedName>
        <fullName evidence="1">Uncharacterized protein</fullName>
    </submittedName>
</protein>